<proteinExistence type="predicted"/>
<keyword evidence="3" id="KW-1185">Reference proteome</keyword>
<organism evidence="2 3">
    <name type="scientific">Butyricimonas faecalis</name>
    <dbReference type="NCBI Taxonomy" id="2093856"/>
    <lineage>
        <taxon>Bacteria</taxon>
        <taxon>Pseudomonadati</taxon>
        <taxon>Bacteroidota</taxon>
        <taxon>Bacteroidia</taxon>
        <taxon>Bacteroidales</taxon>
        <taxon>Odoribacteraceae</taxon>
        <taxon>Butyricimonas</taxon>
    </lineage>
</organism>
<dbReference type="InterPro" id="IPR012899">
    <property type="entry name" value="LTXXQ"/>
</dbReference>
<gene>
    <name evidence="2" type="ORF">D8S85_18765</name>
</gene>
<dbReference type="Proteomes" id="UP000270673">
    <property type="component" value="Chromosome"/>
</dbReference>
<keyword evidence="1" id="KW-0472">Membrane</keyword>
<evidence type="ECO:0000256" key="1">
    <source>
        <dbReference type="SAM" id="Phobius"/>
    </source>
</evidence>
<evidence type="ECO:0000313" key="2">
    <source>
        <dbReference type="EMBL" id="AZS31386.1"/>
    </source>
</evidence>
<dbReference type="OrthoDB" id="1098603at2"/>
<dbReference type="KEGG" id="buy:D8S85_18765"/>
<protein>
    <recommendedName>
        <fullName evidence="4">Periplasmic heavy metal sensor</fullName>
    </recommendedName>
</protein>
<keyword evidence="1" id="KW-0812">Transmembrane</keyword>
<keyword evidence="1" id="KW-1133">Transmembrane helix</keyword>
<dbReference type="AlphaFoldDB" id="A0A3Q9IV15"/>
<dbReference type="EMBL" id="CP032819">
    <property type="protein sequence ID" value="AZS31386.1"/>
    <property type="molecule type" value="Genomic_DNA"/>
</dbReference>
<dbReference type="Gene3D" id="1.20.120.1490">
    <property type="match status" value="1"/>
</dbReference>
<evidence type="ECO:0000313" key="3">
    <source>
        <dbReference type="Proteomes" id="UP000270673"/>
    </source>
</evidence>
<dbReference type="RefSeq" id="WP_106481973.1">
    <property type="nucleotide sequence ID" value="NZ_CP032819.1"/>
</dbReference>
<accession>A0A3Q9IV15</accession>
<feature type="transmembrane region" description="Helical" evidence="1">
    <location>
        <begin position="9"/>
        <end position="28"/>
    </location>
</feature>
<name>A0A3Q9IV15_9BACT</name>
<evidence type="ECO:0008006" key="4">
    <source>
        <dbReference type="Google" id="ProtNLM"/>
    </source>
</evidence>
<reference evidence="2 3" key="1">
    <citation type="submission" date="2018-10" db="EMBL/GenBank/DDBJ databases">
        <title>Butyricimonas faecalis sp. nov., isolated from human faeces and emended description of the genus Butyricimonas.</title>
        <authorList>
            <person name="Le Roy T."/>
            <person name="Van der Smissen P."/>
            <person name="Paquot A."/>
            <person name="Delzenne N."/>
            <person name="Muccioli G."/>
            <person name="Collet J.-F."/>
            <person name="Cani P.D."/>
        </authorList>
    </citation>
    <scope>NUCLEOTIDE SEQUENCE [LARGE SCALE GENOMIC DNA]</scope>
    <source>
        <strain evidence="2 3">H184</strain>
    </source>
</reference>
<dbReference type="Pfam" id="PF07813">
    <property type="entry name" value="LTXXQ"/>
    <property type="match status" value="1"/>
</dbReference>
<sequence>MKKINKKYLIYWVNIILLMLNTALLVFFCFTPEKTVYKSENSTISNEFLRKELNFTDEQYKLINELDKDVLRRHQTVLKLLCQRRYQMLNELAKPNPSTEELNKIATSVGHLHKALKTQTARHLLNIKKVCTPEQSKKLEKMFIDLLEINKHCSECAEKCTDQEKCKRCNKFQNYKNIESDSLEINKDSIKNVVK</sequence>